<dbReference type="Proteomes" id="UP000521379">
    <property type="component" value="Unassembled WGS sequence"/>
</dbReference>
<accession>A0A846U7E8</accession>
<dbReference type="EMBL" id="JAAVUN010000043">
    <property type="protein sequence ID" value="NKE10721.1"/>
    <property type="molecule type" value="Genomic_DNA"/>
</dbReference>
<reference evidence="2 3" key="1">
    <citation type="submission" date="2020-02" db="EMBL/GenBank/DDBJ databases">
        <authorList>
            <person name="Sun Q."/>
        </authorList>
    </citation>
    <scope>NUCLEOTIDE SEQUENCE [LARGE SCALE GENOMIC DNA]</scope>
    <source>
        <strain evidence="2 3">YIM 13062</strain>
    </source>
</reference>
<keyword evidence="3" id="KW-1185">Reference proteome</keyword>
<dbReference type="InterPro" id="IPR003737">
    <property type="entry name" value="GlcNAc_PI_deacetylase-related"/>
</dbReference>
<gene>
    <name evidence="2" type="ORF">GTW58_12455</name>
</gene>
<dbReference type="Gene3D" id="3.40.50.10320">
    <property type="entry name" value="LmbE-like"/>
    <property type="match status" value="1"/>
</dbReference>
<protein>
    <submittedName>
        <fullName evidence="2">GlcNAc-PI de-N-acetylase</fullName>
    </submittedName>
</protein>
<keyword evidence="1" id="KW-0862">Zinc</keyword>
<dbReference type="SUPFAM" id="SSF102588">
    <property type="entry name" value="LmbE-like"/>
    <property type="match status" value="1"/>
</dbReference>
<proteinExistence type="predicted"/>
<sequence length="277" mass="30150">MSESNALHSRTSVLVFLHAHPDDESSGTSGTMAKAVREGHRVVEIIATNGDHGTPPKPTEGGAAVLSVVEHRRQEAAQAAAVIGIHRVEWLGYSDSGMTGWEQNSLEGCFMVADVEEAAAKVAAILDQENADVLVGYDWHGNYGHPDHVKVHTVAHRAAELATKPVRLLENTMNRDEMRRRFEAAVAAGADPEALFDPDHPGDDGNGMGLPESELHWAIELTSELLTVKRNALAAHGSQEDVQHMLALPQDQFQAAFGTEYYREVGRPDGLQKTWPF</sequence>
<evidence type="ECO:0000256" key="1">
    <source>
        <dbReference type="ARBA" id="ARBA00022833"/>
    </source>
</evidence>
<evidence type="ECO:0000313" key="3">
    <source>
        <dbReference type="Proteomes" id="UP000521379"/>
    </source>
</evidence>
<dbReference type="PANTHER" id="PTHR12993">
    <property type="entry name" value="N-ACETYLGLUCOSAMINYL-PHOSPHATIDYLINOSITOL DE-N-ACETYLASE-RELATED"/>
    <property type="match status" value="1"/>
</dbReference>
<dbReference type="PANTHER" id="PTHR12993:SF26">
    <property type="entry name" value="1D-MYO-INOSITOL 2-ACETAMIDO-2-DEOXY-ALPHA-D-GLUCOPYRANOSIDE DEACETYLASE"/>
    <property type="match status" value="1"/>
</dbReference>
<dbReference type="RefSeq" id="WP_119933812.1">
    <property type="nucleotide sequence ID" value="NZ_JAAVUN010000043.1"/>
</dbReference>
<dbReference type="InterPro" id="IPR024078">
    <property type="entry name" value="LmbE-like_dom_sf"/>
</dbReference>
<organism evidence="2 3">
    <name type="scientific">Kocuria subflava</name>
    <dbReference type="NCBI Taxonomy" id="1736139"/>
    <lineage>
        <taxon>Bacteria</taxon>
        <taxon>Bacillati</taxon>
        <taxon>Actinomycetota</taxon>
        <taxon>Actinomycetes</taxon>
        <taxon>Micrococcales</taxon>
        <taxon>Micrococcaceae</taxon>
        <taxon>Kocuria</taxon>
    </lineage>
</organism>
<comment type="caution">
    <text evidence="2">The sequence shown here is derived from an EMBL/GenBank/DDBJ whole genome shotgun (WGS) entry which is preliminary data.</text>
</comment>
<name>A0A846U7E8_9MICC</name>
<dbReference type="AlphaFoldDB" id="A0A846U7E8"/>
<dbReference type="GO" id="GO:0016811">
    <property type="term" value="F:hydrolase activity, acting on carbon-nitrogen (but not peptide) bonds, in linear amides"/>
    <property type="evidence" value="ECO:0007669"/>
    <property type="project" value="TreeGrafter"/>
</dbReference>
<dbReference type="Pfam" id="PF02585">
    <property type="entry name" value="PIG-L"/>
    <property type="match status" value="1"/>
</dbReference>
<evidence type="ECO:0000313" key="2">
    <source>
        <dbReference type="EMBL" id="NKE10721.1"/>
    </source>
</evidence>
<dbReference type="GO" id="GO:0016137">
    <property type="term" value="P:glycoside metabolic process"/>
    <property type="evidence" value="ECO:0007669"/>
    <property type="project" value="UniProtKB-ARBA"/>
</dbReference>